<dbReference type="NCBIfam" id="TIGR04042">
    <property type="entry name" value="MSMEG_0570_fam"/>
    <property type="match status" value="1"/>
</dbReference>
<accession>A0A679K044</accession>
<evidence type="ECO:0008006" key="4">
    <source>
        <dbReference type="Google" id="ProtNLM"/>
    </source>
</evidence>
<dbReference type="AlphaFoldDB" id="A0A679K044"/>
<protein>
    <recommendedName>
        <fullName evidence="4">MSMEG_0570 family nitrogen starvation response protein</fullName>
    </recommendedName>
</protein>
<keyword evidence="3" id="KW-1185">Reference proteome</keyword>
<dbReference type="Proteomes" id="UP001055307">
    <property type="component" value="Unassembled WGS sequence"/>
</dbReference>
<evidence type="ECO:0000313" key="1">
    <source>
        <dbReference type="EMBL" id="CAA2144124.1"/>
    </source>
</evidence>
<reference evidence="2" key="1">
    <citation type="journal article" date="2016" name="Front. Microbiol.">
        <title>Genome Sequence of the Piezophilic, Mesophilic Sulfate-Reducing Bacterium Desulfovibrio indicus J2T.</title>
        <authorList>
            <person name="Cao J."/>
            <person name="Maignien L."/>
            <person name="Shao Z."/>
            <person name="Alain K."/>
            <person name="Jebbar M."/>
        </authorList>
    </citation>
    <scope>NUCLEOTIDE SEQUENCE</scope>
    <source>
        <strain evidence="2">DSM 21893</strain>
    </source>
</reference>
<evidence type="ECO:0000313" key="3">
    <source>
        <dbReference type="Proteomes" id="UP001055307"/>
    </source>
</evidence>
<dbReference type="EMBL" id="LR743511">
    <property type="protein sequence ID" value="CAA2144124.1"/>
    <property type="molecule type" value="Genomic_DNA"/>
</dbReference>
<proteinExistence type="predicted"/>
<reference evidence="1" key="2">
    <citation type="submission" date="2019-12" db="EMBL/GenBank/DDBJ databases">
        <authorList>
            <person name="Cremers G."/>
        </authorList>
    </citation>
    <scope>NUCLEOTIDE SEQUENCE</scope>
    <source>
        <strain evidence="1">Mbul2</strain>
    </source>
</reference>
<name>A0A679K044_9HYPH</name>
<evidence type="ECO:0000313" key="2">
    <source>
        <dbReference type="EMBL" id="GJD42023.1"/>
    </source>
</evidence>
<organism evidence="1">
    <name type="scientific">Methylobacterium bullatum</name>
    <dbReference type="NCBI Taxonomy" id="570505"/>
    <lineage>
        <taxon>Bacteria</taxon>
        <taxon>Pseudomonadati</taxon>
        <taxon>Pseudomonadota</taxon>
        <taxon>Alphaproteobacteria</taxon>
        <taxon>Hyphomicrobiales</taxon>
        <taxon>Methylobacteriaceae</taxon>
        <taxon>Methylobacterium</taxon>
    </lineage>
</organism>
<dbReference type="InterPro" id="IPR023846">
    <property type="entry name" value="CHP04042_MSMEG0570"/>
</dbReference>
<dbReference type="EMBL" id="BPQF01000037">
    <property type="protein sequence ID" value="GJD42023.1"/>
    <property type="molecule type" value="Genomic_DNA"/>
</dbReference>
<gene>
    <name evidence="1" type="ORF">MBLL_03242</name>
    <name evidence="2" type="ORF">OICFNHDK_4514</name>
</gene>
<sequence>MPEMHFHVRWPDGQREACYSPSLVIKEHFGVGETYAVADFVARSRAALTIASARVEARYGFPCSLALGQLARIEARATALSATPDARVTVEAFEE</sequence>
<dbReference type="RefSeq" id="WP_056248311.1">
    <property type="nucleotide sequence ID" value="NZ_BPQF01000037.1"/>
</dbReference>
<reference evidence="2" key="3">
    <citation type="submission" date="2021-08" db="EMBL/GenBank/DDBJ databases">
        <authorList>
            <person name="Tani A."/>
            <person name="Ola A."/>
            <person name="Ogura Y."/>
            <person name="Katsura K."/>
            <person name="Hayashi T."/>
        </authorList>
    </citation>
    <scope>NUCLEOTIDE SEQUENCE</scope>
    <source>
        <strain evidence="2">DSM 21893</strain>
    </source>
</reference>